<keyword evidence="3" id="KW-1185">Reference proteome</keyword>
<name>A0ABS8RNV4_DATST</name>
<accession>A0ABS8RNV4</accession>
<feature type="region of interest" description="Disordered" evidence="1">
    <location>
        <begin position="67"/>
        <end position="155"/>
    </location>
</feature>
<feature type="compositionally biased region" description="Acidic residues" evidence="1">
    <location>
        <begin position="70"/>
        <end position="79"/>
    </location>
</feature>
<evidence type="ECO:0000313" key="3">
    <source>
        <dbReference type="Proteomes" id="UP000823775"/>
    </source>
</evidence>
<feature type="compositionally biased region" description="Basic and acidic residues" evidence="1">
    <location>
        <begin position="103"/>
        <end position="147"/>
    </location>
</feature>
<evidence type="ECO:0000313" key="2">
    <source>
        <dbReference type="EMBL" id="MCD7448488.1"/>
    </source>
</evidence>
<reference evidence="2 3" key="1">
    <citation type="journal article" date="2021" name="BMC Genomics">
        <title>Datura genome reveals duplications of psychoactive alkaloid biosynthetic genes and high mutation rate following tissue culture.</title>
        <authorList>
            <person name="Rajewski A."/>
            <person name="Carter-House D."/>
            <person name="Stajich J."/>
            <person name="Litt A."/>
        </authorList>
    </citation>
    <scope>NUCLEOTIDE SEQUENCE [LARGE SCALE GENOMIC DNA]</scope>
    <source>
        <strain evidence="2">AR-01</strain>
    </source>
</reference>
<gene>
    <name evidence="2" type="ORF">HAX54_042625</name>
</gene>
<comment type="caution">
    <text evidence="2">The sequence shown here is derived from an EMBL/GenBank/DDBJ whole genome shotgun (WGS) entry which is preliminary data.</text>
</comment>
<organism evidence="2 3">
    <name type="scientific">Datura stramonium</name>
    <name type="common">Jimsonweed</name>
    <name type="synonym">Common thornapple</name>
    <dbReference type="NCBI Taxonomy" id="4076"/>
    <lineage>
        <taxon>Eukaryota</taxon>
        <taxon>Viridiplantae</taxon>
        <taxon>Streptophyta</taxon>
        <taxon>Embryophyta</taxon>
        <taxon>Tracheophyta</taxon>
        <taxon>Spermatophyta</taxon>
        <taxon>Magnoliopsida</taxon>
        <taxon>eudicotyledons</taxon>
        <taxon>Gunneridae</taxon>
        <taxon>Pentapetalae</taxon>
        <taxon>asterids</taxon>
        <taxon>lamiids</taxon>
        <taxon>Solanales</taxon>
        <taxon>Solanaceae</taxon>
        <taxon>Solanoideae</taxon>
        <taxon>Datureae</taxon>
        <taxon>Datura</taxon>
    </lineage>
</organism>
<dbReference type="EMBL" id="JACEIK010000063">
    <property type="protein sequence ID" value="MCD7448488.1"/>
    <property type="molecule type" value="Genomic_DNA"/>
</dbReference>
<proteinExistence type="predicted"/>
<protein>
    <submittedName>
        <fullName evidence="2">Uncharacterized protein</fullName>
    </submittedName>
</protein>
<dbReference type="Proteomes" id="UP000823775">
    <property type="component" value="Unassembled WGS sequence"/>
</dbReference>
<evidence type="ECO:0000256" key="1">
    <source>
        <dbReference type="SAM" id="MobiDB-lite"/>
    </source>
</evidence>
<sequence length="155" mass="17797">MDDREGRKGLLSFKSRFAAKLEQMKDGNFGTNDVCEEASLVKGQPSLLPLCLKKKCRYSLSQKKLAVESAGEEEEEKEEGEGKIEKAAAAATVISGMEEEKENDTKGKLADRKQSKQVKEMQERLKKMKEAEERKKKDEEERLRKEEEEQLWIKN</sequence>